<reference evidence="3 4" key="1">
    <citation type="submission" date="2014-06" db="EMBL/GenBank/DDBJ databases">
        <authorList>
            <person name="Swart Estienne"/>
        </authorList>
    </citation>
    <scope>NUCLEOTIDE SEQUENCE [LARGE SCALE GENOMIC DNA]</scope>
    <source>
        <strain evidence="3 4">130c</strain>
    </source>
</reference>
<dbReference type="CDD" id="cd14014">
    <property type="entry name" value="STKc_PknB_like"/>
    <property type="match status" value="1"/>
</dbReference>
<dbReference type="InterPro" id="IPR011009">
    <property type="entry name" value="Kinase-like_dom_sf"/>
</dbReference>
<organism evidence="3 4">
    <name type="scientific">Stylonychia lemnae</name>
    <name type="common">Ciliate</name>
    <dbReference type="NCBI Taxonomy" id="5949"/>
    <lineage>
        <taxon>Eukaryota</taxon>
        <taxon>Sar</taxon>
        <taxon>Alveolata</taxon>
        <taxon>Ciliophora</taxon>
        <taxon>Intramacronucleata</taxon>
        <taxon>Spirotrichea</taxon>
        <taxon>Stichotrichia</taxon>
        <taxon>Sporadotrichida</taxon>
        <taxon>Oxytrichidae</taxon>
        <taxon>Stylonychinae</taxon>
        <taxon>Stylonychia</taxon>
    </lineage>
</organism>
<gene>
    <name evidence="3" type="primary">Contig11013.g11766</name>
    <name evidence="3" type="ORF">STYLEM_7019</name>
</gene>
<dbReference type="InterPro" id="IPR008266">
    <property type="entry name" value="Tyr_kinase_AS"/>
</dbReference>
<dbReference type="GO" id="GO:0004674">
    <property type="term" value="F:protein serine/threonine kinase activity"/>
    <property type="evidence" value="ECO:0007669"/>
    <property type="project" value="TreeGrafter"/>
</dbReference>
<dbReference type="GO" id="GO:0005634">
    <property type="term" value="C:nucleus"/>
    <property type="evidence" value="ECO:0007669"/>
    <property type="project" value="TreeGrafter"/>
</dbReference>
<sequence length="412" mass="47927">METLVSLKIQDTPSRYNVLQKLGSGGQGGVYLAEDLQDPELRLVALKQQDLDQMLGMIRKSFLGQHQCLQCQLCTRCKHCQSCDSCKHKPLTIQQSKHLEESVNEAKGLLSKELLRFLREISSTQLKHLNIVDIYDSYISTDNKFIIVSELAHQDLENFVDRRFQRQQQLTNQEISMILLQILNGLEYIHEKNFIHRDISPQNILVFKGQVIKICDFGFVSYGDYTNANIGKLDYMAPEVNYGNQNYNNAIDIWSLGITLYYICTGSKIFKEQSVNNLARDQKSIELPSQHSQFQEMFEQMIQLNPNNRPTATQLKEDLMKFIDENNLDLQKYQSLLLSHLTIQHSIKIQNNEEENQNKDDDEEDDEDDEEDYDDEDDEDDEEDDDLTKHSFNPIIHKTYQESPKWQCVALL</sequence>
<dbReference type="PANTHER" id="PTHR44167">
    <property type="entry name" value="OVARIAN-SPECIFIC SERINE/THREONINE-PROTEIN KINASE LOK-RELATED"/>
    <property type="match status" value="1"/>
</dbReference>
<feature type="compositionally biased region" description="Acidic residues" evidence="1">
    <location>
        <begin position="352"/>
        <end position="386"/>
    </location>
</feature>
<feature type="region of interest" description="Disordered" evidence="1">
    <location>
        <begin position="349"/>
        <end position="396"/>
    </location>
</feature>
<evidence type="ECO:0000259" key="2">
    <source>
        <dbReference type="PROSITE" id="PS50011"/>
    </source>
</evidence>
<proteinExistence type="predicted"/>
<dbReference type="EMBL" id="CCKQ01006731">
    <property type="protein sequence ID" value="CDW78049.1"/>
    <property type="molecule type" value="Genomic_DNA"/>
</dbReference>
<evidence type="ECO:0000313" key="3">
    <source>
        <dbReference type="EMBL" id="CDW78049.1"/>
    </source>
</evidence>
<dbReference type="AlphaFoldDB" id="A0A078A733"/>
<name>A0A078A733_STYLE</name>
<dbReference type="Gene3D" id="3.30.200.20">
    <property type="entry name" value="Phosphorylase Kinase, domain 1"/>
    <property type="match status" value="1"/>
</dbReference>
<dbReference type="GO" id="GO:0005737">
    <property type="term" value="C:cytoplasm"/>
    <property type="evidence" value="ECO:0007669"/>
    <property type="project" value="TreeGrafter"/>
</dbReference>
<evidence type="ECO:0000256" key="1">
    <source>
        <dbReference type="SAM" id="MobiDB-lite"/>
    </source>
</evidence>
<dbReference type="InterPro" id="IPR000719">
    <property type="entry name" value="Prot_kinase_dom"/>
</dbReference>
<dbReference type="GO" id="GO:0005524">
    <property type="term" value="F:ATP binding"/>
    <property type="evidence" value="ECO:0007669"/>
    <property type="project" value="InterPro"/>
</dbReference>
<dbReference type="Pfam" id="PF00069">
    <property type="entry name" value="Pkinase"/>
    <property type="match status" value="1"/>
</dbReference>
<dbReference type="SUPFAM" id="SSF56112">
    <property type="entry name" value="Protein kinase-like (PK-like)"/>
    <property type="match status" value="1"/>
</dbReference>
<dbReference type="OrthoDB" id="1405469at2759"/>
<dbReference type="Gene3D" id="1.10.510.10">
    <property type="entry name" value="Transferase(Phosphotransferase) domain 1"/>
    <property type="match status" value="1"/>
</dbReference>
<keyword evidence="4" id="KW-1185">Reference proteome</keyword>
<dbReference type="PROSITE" id="PS00109">
    <property type="entry name" value="PROTEIN_KINASE_TYR"/>
    <property type="match status" value="1"/>
</dbReference>
<dbReference type="PANTHER" id="PTHR44167:SF24">
    <property type="entry name" value="SERINE_THREONINE-PROTEIN KINASE CHK2"/>
    <property type="match status" value="1"/>
</dbReference>
<dbReference type="Proteomes" id="UP000039865">
    <property type="component" value="Unassembled WGS sequence"/>
</dbReference>
<dbReference type="PROSITE" id="PS50011">
    <property type="entry name" value="PROTEIN_KINASE_DOM"/>
    <property type="match status" value="1"/>
</dbReference>
<protein>
    <submittedName>
        <fullName evidence="3">Cmgc cdk</fullName>
    </submittedName>
</protein>
<feature type="domain" description="Protein kinase" evidence="2">
    <location>
        <begin position="16"/>
        <end position="323"/>
    </location>
</feature>
<accession>A0A078A733</accession>
<dbReference type="InParanoid" id="A0A078A733"/>
<evidence type="ECO:0000313" key="4">
    <source>
        <dbReference type="Proteomes" id="UP000039865"/>
    </source>
</evidence>
<dbReference type="GO" id="GO:0044773">
    <property type="term" value="P:mitotic DNA damage checkpoint signaling"/>
    <property type="evidence" value="ECO:0007669"/>
    <property type="project" value="TreeGrafter"/>
</dbReference>